<sequence length="614" mass="68236">MSEPTSMSNFLALPEELQVEILLRAAFRADEPMQSPRSKADLMKVCRSWNALVLSVREHHSFTARPVLYSPGTICKAGFWSTIVVHTEMDAQAISLAVAQALTWEQSLRLLVDIEWSASPLETRWTPEKDWDVVHAWCTSMLLPLKSIADRIAILDVRAFDQLRTSLVLESIGLELATDLTCCRLNADCQSMFGWGASMPVCNENMALKQLTCSRVSPTWKTPFVYSSLTRLSLVELQGELSCDDFKAIVACAKLLEYLELSRTLLSQEDPGSPVVGFVARKVRAFTLGVDWGPASYVPAGLQLPALETFTLRAPNGQLGGDVVELCIDYLQSASAFVVECDEPDEDWLRRCALALQHTQCIDVRTVSCTLLEPWVETCAAMPLLRAVLVPAETTAALEAVLREACPHVAIYVPIWSTDYFKDATVSGSQQIRYLPKTLQSYYLVVDGSVSGFFRIWGDVMIDSCFKPLLSNIISFATFMCIWALLLSTDKARRVHLHFRHAPNTPHTTVADVDFRSVWHNSTGSFNLEKMVDTVRDFPADSPRPLDSAFTMLFVDQAASSGVPVNEHVALFLPEEEEVWFGNILVFKHVRGADTPLASVRSADACLARMVALQ</sequence>
<reference evidence="1 2" key="1">
    <citation type="journal article" date="2024" name="J Genomics">
        <title>Draft genome sequencing and assembly of Favolaschia claudopus CIRM-BRFM 2984 isolated from oak limbs.</title>
        <authorList>
            <person name="Navarro D."/>
            <person name="Drula E."/>
            <person name="Chaduli D."/>
            <person name="Cazenave R."/>
            <person name="Ahrendt S."/>
            <person name="Wang J."/>
            <person name="Lipzen A."/>
            <person name="Daum C."/>
            <person name="Barry K."/>
            <person name="Grigoriev I.V."/>
            <person name="Favel A."/>
            <person name="Rosso M.N."/>
            <person name="Martin F."/>
        </authorList>
    </citation>
    <scope>NUCLEOTIDE SEQUENCE [LARGE SCALE GENOMIC DNA]</scope>
    <source>
        <strain evidence="1 2">CIRM-BRFM 2984</strain>
    </source>
</reference>
<gene>
    <name evidence="1" type="ORF">R3P38DRAFT_2780614</name>
</gene>
<comment type="caution">
    <text evidence="1">The sequence shown here is derived from an EMBL/GenBank/DDBJ whole genome shotgun (WGS) entry which is preliminary data.</text>
</comment>
<name>A0AAW0B9M2_9AGAR</name>
<proteinExistence type="predicted"/>
<dbReference type="EMBL" id="JAWWNJ010000037">
    <property type="protein sequence ID" value="KAK7022620.1"/>
    <property type="molecule type" value="Genomic_DNA"/>
</dbReference>
<protein>
    <recommendedName>
        <fullName evidence="3">F-box domain-containing protein</fullName>
    </recommendedName>
</protein>
<evidence type="ECO:0000313" key="1">
    <source>
        <dbReference type="EMBL" id="KAK7022620.1"/>
    </source>
</evidence>
<accession>A0AAW0B9M2</accession>
<dbReference type="AlphaFoldDB" id="A0AAW0B9M2"/>
<evidence type="ECO:0008006" key="3">
    <source>
        <dbReference type="Google" id="ProtNLM"/>
    </source>
</evidence>
<dbReference type="Proteomes" id="UP001362999">
    <property type="component" value="Unassembled WGS sequence"/>
</dbReference>
<evidence type="ECO:0000313" key="2">
    <source>
        <dbReference type="Proteomes" id="UP001362999"/>
    </source>
</evidence>
<keyword evidence="2" id="KW-1185">Reference proteome</keyword>
<organism evidence="1 2">
    <name type="scientific">Favolaschia claudopus</name>
    <dbReference type="NCBI Taxonomy" id="2862362"/>
    <lineage>
        <taxon>Eukaryota</taxon>
        <taxon>Fungi</taxon>
        <taxon>Dikarya</taxon>
        <taxon>Basidiomycota</taxon>
        <taxon>Agaricomycotina</taxon>
        <taxon>Agaricomycetes</taxon>
        <taxon>Agaricomycetidae</taxon>
        <taxon>Agaricales</taxon>
        <taxon>Marasmiineae</taxon>
        <taxon>Mycenaceae</taxon>
        <taxon>Favolaschia</taxon>
    </lineage>
</organism>